<dbReference type="InterPro" id="IPR015272">
    <property type="entry name" value="MoadD_C"/>
</dbReference>
<keyword evidence="3" id="KW-1185">Reference proteome</keyword>
<dbReference type="EMBL" id="JBHUDH010000150">
    <property type="protein sequence ID" value="MFD1527163.1"/>
    <property type="molecule type" value="Genomic_DNA"/>
</dbReference>
<dbReference type="InterPro" id="IPR036473">
    <property type="entry name" value="Mopterin_CF_MoaD-rel_C_sf"/>
</dbReference>
<accession>A0ABD6B9K6</accession>
<evidence type="ECO:0000313" key="2">
    <source>
        <dbReference type="EMBL" id="MFD1527163.1"/>
    </source>
</evidence>
<feature type="domain" description="Molybdopterin cofactor biosynthesis MoaD-related C-terminal" evidence="1">
    <location>
        <begin position="3"/>
        <end position="88"/>
    </location>
</feature>
<evidence type="ECO:0000313" key="3">
    <source>
        <dbReference type="Proteomes" id="UP001597111"/>
    </source>
</evidence>
<comment type="caution">
    <text evidence="2">The sequence shown here is derived from an EMBL/GenBank/DDBJ whole genome shotgun (WGS) entry which is preliminary data.</text>
</comment>
<gene>
    <name evidence="2" type="ORF">ACFR9S_12820</name>
</gene>
<dbReference type="Pfam" id="PF09189">
    <property type="entry name" value="MoaD_arch"/>
    <property type="match status" value="1"/>
</dbReference>
<proteinExistence type="predicted"/>
<evidence type="ECO:0000259" key="1">
    <source>
        <dbReference type="Pfam" id="PF09189"/>
    </source>
</evidence>
<dbReference type="Gene3D" id="3.30.1370.80">
    <property type="entry name" value="Molybdopterin cofactor biosynthesis MoaD-related, C-terminal domain"/>
    <property type="match status" value="1"/>
</dbReference>
<name>A0ABD6B9K6_9EURY</name>
<protein>
    <recommendedName>
        <fullName evidence="1">Molybdopterin cofactor biosynthesis MoaD-related C-terminal domain-containing protein</fullName>
    </recommendedName>
</protein>
<dbReference type="Proteomes" id="UP001597111">
    <property type="component" value="Unassembled WGS sequence"/>
</dbReference>
<reference evidence="2 3" key="1">
    <citation type="journal article" date="2019" name="Int. J. Syst. Evol. Microbiol.">
        <title>The Global Catalogue of Microorganisms (GCM) 10K type strain sequencing project: providing services to taxonomists for standard genome sequencing and annotation.</title>
        <authorList>
            <consortium name="The Broad Institute Genomics Platform"/>
            <consortium name="The Broad Institute Genome Sequencing Center for Infectious Disease"/>
            <person name="Wu L."/>
            <person name="Ma J."/>
        </authorList>
    </citation>
    <scope>NUCLEOTIDE SEQUENCE [LARGE SCALE GENOMIC DNA]</scope>
    <source>
        <strain evidence="2 3">CGMCC 1.12285</strain>
    </source>
</reference>
<dbReference type="AlphaFoldDB" id="A0ABD6B9K6"/>
<organism evidence="2 3">
    <name type="scientific">Halolamina salina</name>
    <dbReference type="NCBI Taxonomy" id="1220023"/>
    <lineage>
        <taxon>Archaea</taxon>
        <taxon>Methanobacteriati</taxon>
        <taxon>Methanobacteriota</taxon>
        <taxon>Stenosarchaea group</taxon>
        <taxon>Halobacteria</taxon>
        <taxon>Halobacteriales</taxon>
        <taxon>Haloferacaceae</taxon>
    </lineage>
</organism>
<sequence length="88" mass="9710">MERTKEFRGISVRLARNYLENLGGTAVDDTTVEGDGWRADLSAEKVSIGPSLQLTEVTIAFEADEALGEDRFEELIEDFSRKAMRAGG</sequence>
<dbReference type="RefSeq" id="WP_379730455.1">
    <property type="nucleotide sequence ID" value="NZ_JBHSWZ010000004.1"/>
</dbReference>